<reference evidence="4" key="3">
    <citation type="journal article" date="2019" name="Int. J. Syst. Evol. Microbiol.">
        <title>The Global Catalogue of Microorganisms (GCM) 10K type strain sequencing project: providing services to taxonomists for standard genome sequencing and annotation.</title>
        <authorList>
            <consortium name="The Broad Institute Genomics Platform"/>
            <consortium name="The Broad Institute Genome Sequencing Center for Infectious Disease"/>
            <person name="Wu L."/>
            <person name="Ma J."/>
        </authorList>
    </citation>
    <scope>NUCLEOTIDE SEQUENCE [LARGE SCALE GENOMIC DNA]</scope>
    <source>
        <strain evidence="4">NBRC 103191</strain>
    </source>
</reference>
<proteinExistence type="predicted"/>
<keyword evidence="4" id="KW-1185">Reference proteome</keyword>
<reference evidence="1" key="4">
    <citation type="submission" date="2023-01" db="EMBL/GenBank/DDBJ databases">
        <title>Draft genome sequence of Psychrobacter pacificensis strain NBRC 103191.</title>
        <authorList>
            <person name="Sun Q."/>
            <person name="Mori K."/>
        </authorList>
    </citation>
    <scope>NUCLEOTIDE SEQUENCE</scope>
    <source>
        <strain evidence="1">NBRC 103191</strain>
    </source>
</reference>
<accession>A0A1G6XX84</accession>
<dbReference type="EMBL" id="BSOK01000059">
    <property type="protein sequence ID" value="GLR29934.1"/>
    <property type="molecule type" value="Genomic_DNA"/>
</dbReference>
<dbReference type="Proteomes" id="UP000198501">
    <property type="component" value="Unassembled WGS sequence"/>
</dbReference>
<evidence type="ECO:0000313" key="1">
    <source>
        <dbReference type="EMBL" id="GLR29934.1"/>
    </source>
</evidence>
<protein>
    <submittedName>
        <fullName evidence="2">Uncharacterized protein</fullName>
    </submittedName>
</protein>
<organism evidence="2 3">
    <name type="scientific">Psychrobacter pacificensis</name>
    <dbReference type="NCBI Taxonomy" id="112002"/>
    <lineage>
        <taxon>Bacteria</taxon>
        <taxon>Pseudomonadati</taxon>
        <taxon>Pseudomonadota</taxon>
        <taxon>Gammaproteobacteria</taxon>
        <taxon>Moraxellales</taxon>
        <taxon>Moraxellaceae</taxon>
        <taxon>Psychrobacter</taxon>
    </lineage>
</organism>
<evidence type="ECO:0000313" key="3">
    <source>
        <dbReference type="Proteomes" id="UP000198501"/>
    </source>
</evidence>
<name>A0A1G6XX84_9GAMM</name>
<dbReference type="Proteomes" id="UP001156645">
    <property type="component" value="Unassembled WGS sequence"/>
</dbReference>
<sequence>MNFAQPPIVRSKKFEADYNNYHRLSGEGKRDTDTFRNEMKNFITMYPEDFEKKPLENYLK</sequence>
<reference evidence="1" key="1">
    <citation type="journal article" date="2014" name="Int. J. Syst. Evol. Microbiol.">
        <title>Complete genome of a new Firmicutes species belonging to the dominant human colonic microbiota ('Ruminococcus bicirculans') reveals two chromosomes and a selective capacity to utilize plant glucans.</title>
        <authorList>
            <consortium name="NISC Comparative Sequencing Program"/>
            <person name="Wegmann U."/>
            <person name="Louis P."/>
            <person name="Goesmann A."/>
            <person name="Henrissat B."/>
            <person name="Duncan S.H."/>
            <person name="Flint H.J."/>
        </authorList>
    </citation>
    <scope>NUCLEOTIDE SEQUENCE</scope>
    <source>
        <strain evidence="1">NBRC 103191</strain>
    </source>
</reference>
<evidence type="ECO:0000313" key="4">
    <source>
        <dbReference type="Proteomes" id="UP001156645"/>
    </source>
</evidence>
<gene>
    <name evidence="1" type="ORF">GCM10007915_21730</name>
    <name evidence="2" type="ORF">SAMN05660405_01495</name>
</gene>
<dbReference type="AlphaFoldDB" id="A0A1G6XX84"/>
<evidence type="ECO:0000313" key="2">
    <source>
        <dbReference type="EMBL" id="SDD82720.1"/>
    </source>
</evidence>
<dbReference type="EMBL" id="FNAL01000009">
    <property type="protein sequence ID" value="SDD82720.1"/>
    <property type="molecule type" value="Genomic_DNA"/>
</dbReference>
<reference evidence="2 3" key="2">
    <citation type="submission" date="2016-10" db="EMBL/GenBank/DDBJ databases">
        <authorList>
            <person name="de Groot N.N."/>
        </authorList>
    </citation>
    <scope>NUCLEOTIDE SEQUENCE [LARGE SCALE GENOMIC DNA]</scope>
    <source>
        <strain evidence="2 3">DSM 23406</strain>
    </source>
</reference>